<dbReference type="InterPro" id="IPR045214">
    <property type="entry name" value="Surf1/Surf4"/>
</dbReference>
<accession>A0A223S1C9</accession>
<evidence type="ECO:0000256" key="5">
    <source>
        <dbReference type="ARBA" id="ARBA00023136"/>
    </source>
</evidence>
<reference evidence="8 9" key="1">
    <citation type="submission" date="2017-08" db="EMBL/GenBank/DDBJ databases">
        <title>The complete genome sequence of Nocardiopsis gilva YIM 90087.</title>
        <authorList>
            <person name="Yin M."/>
            <person name="Tang S."/>
        </authorList>
    </citation>
    <scope>NUCLEOTIDE SEQUENCE [LARGE SCALE GENOMIC DNA]</scope>
    <source>
        <strain evidence="8 9">YIM 90087</strain>
    </source>
</reference>
<dbReference type="CDD" id="cd06662">
    <property type="entry name" value="SURF1"/>
    <property type="match status" value="1"/>
</dbReference>
<evidence type="ECO:0000256" key="7">
    <source>
        <dbReference type="SAM" id="MobiDB-lite"/>
    </source>
</evidence>
<dbReference type="PROSITE" id="PS50895">
    <property type="entry name" value="SURF1"/>
    <property type="match status" value="1"/>
</dbReference>
<name>A0A223S1C9_9ACTN</name>
<proteinExistence type="inferred from homology"/>
<comment type="similarity">
    <text evidence="2 6">Belongs to the SURF1 family.</text>
</comment>
<keyword evidence="3 6" id="KW-0812">Transmembrane</keyword>
<feature type="transmembrane region" description="Helical" evidence="6">
    <location>
        <begin position="227"/>
        <end position="246"/>
    </location>
</feature>
<evidence type="ECO:0000256" key="4">
    <source>
        <dbReference type="ARBA" id="ARBA00022989"/>
    </source>
</evidence>
<feature type="compositionally biased region" description="Acidic residues" evidence="7">
    <location>
        <begin position="260"/>
        <end position="269"/>
    </location>
</feature>
<dbReference type="AlphaFoldDB" id="A0A223S1C9"/>
<dbReference type="PANTHER" id="PTHR23427">
    <property type="entry name" value="SURFEIT LOCUS PROTEIN"/>
    <property type="match status" value="1"/>
</dbReference>
<dbReference type="KEGG" id="ngv:CDO52_03405"/>
<evidence type="ECO:0000256" key="1">
    <source>
        <dbReference type="ARBA" id="ARBA00004370"/>
    </source>
</evidence>
<keyword evidence="5 6" id="KW-0472">Membrane</keyword>
<sequence length="279" mass="30532">MRFPLLQPRWIGIHLAAVVVAVSCFGLGYWQYVRAQEPSREVITNPLQDLDDAARLQTVLQPGDYMPDDDANRAVTARGTYDADARRLAPALSPDGEEGYYVVFPLVTDDGVAVAVNRGWIHAEDVDKVDEMPAPPEGKVTVTGWLRPPQSAEDGYVPLTVPEGQIDRISTAVLVNEWPYRLYEGYLTMAEQDPADPPATSSAPQAEVIPPPSPPKEIIWNWRSLSYAAQWVIFGIAAIVFWVSLMRREVGADRQRGDGSADDGGEAESEAQRSAAAAS</sequence>
<evidence type="ECO:0000313" key="9">
    <source>
        <dbReference type="Proteomes" id="UP000215005"/>
    </source>
</evidence>
<dbReference type="OrthoDB" id="9807214at2"/>
<keyword evidence="4 6" id="KW-1133">Transmembrane helix</keyword>
<comment type="subcellular location">
    <subcellularLocation>
        <location evidence="6">Cell membrane</location>
        <topology evidence="6">Multi-pass membrane protein</topology>
    </subcellularLocation>
    <subcellularLocation>
        <location evidence="1">Membrane</location>
    </subcellularLocation>
</comment>
<dbReference type="PROSITE" id="PS51257">
    <property type="entry name" value="PROKAR_LIPOPROTEIN"/>
    <property type="match status" value="1"/>
</dbReference>
<evidence type="ECO:0000256" key="6">
    <source>
        <dbReference type="RuleBase" id="RU363076"/>
    </source>
</evidence>
<evidence type="ECO:0000256" key="3">
    <source>
        <dbReference type="ARBA" id="ARBA00022692"/>
    </source>
</evidence>
<dbReference type="EMBL" id="CP022753">
    <property type="protein sequence ID" value="ASU81953.1"/>
    <property type="molecule type" value="Genomic_DNA"/>
</dbReference>
<protein>
    <recommendedName>
        <fullName evidence="6">SURF1-like protein</fullName>
    </recommendedName>
</protein>
<dbReference type="GO" id="GO:0005886">
    <property type="term" value="C:plasma membrane"/>
    <property type="evidence" value="ECO:0007669"/>
    <property type="project" value="UniProtKB-SubCell"/>
</dbReference>
<dbReference type="Pfam" id="PF02104">
    <property type="entry name" value="SURF1"/>
    <property type="match status" value="1"/>
</dbReference>
<feature type="region of interest" description="Disordered" evidence="7">
    <location>
        <begin position="252"/>
        <end position="279"/>
    </location>
</feature>
<dbReference type="RefSeq" id="WP_026126353.1">
    <property type="nucleotide sequence ID" value="NZ_CP022753.1"/>
</dbReference>
<dbReference type="Proteomes" id="UP000215005">
    <property type="component" value="Chromosome"/>
</dbReference>
<gene>
    <name evidence="8" type="ORF">CDO52_03405</name>
</gene>
<evidence type="ECO:0000313" key="8">
    <source>
        <dbReference type="EMBL" id="ASU81953.1"/>
    </source>
</evidence>
<organism evidence="8 9">
    <name type="scientific">Nocardiopsis gilva YIM 90087</name>
    <dbReference type="NCBI Taxonomy" id="1235441"/>
    <lineage>
        <taxon>Bacteria</taxon>
        <taxon>Bacillati</taxon>
        <taxon>Actinomycetota</taxon>
        <taxon>Actinomycetes</taxon>
        <taxon>Streptosporangiales</taxon>
        <taxon>Nocardiopsidaceae</taxon>
        <taxon>Nocardiopsis</taxon>
    </lineage>
</organism>
<keyword evidence="6" id="KW-1003">Cell membrane</keyword>
<dbReference type="InterPro" id="IPR002994">
    <property type="entry name" value="Surf1/Shy1"/>
</dbReference>
<keyword evidence="9" id="KW-1185">Reference proteome</keyword>
<evidence type="ECO:0000256" key="2">
    <source>
        <dbReference type="ARBA" id="ARBA00007165"/>
    </source>
</evidence>
<dbReference type="PANTHER" id="PTHR23427:SF2">
    <property type="entry name" value="SURFEIT LOCUS PROTEIN 1"/>
    <property type="match status" value="1"/>
</dbReference>
<feature type="transmembrane region" description="Helical" evidence="6">
    <location>
        <begin position="12"/>
        <end position="32"/>
    </location>
</feature>